<reference evidence="1 2" key="1">
    <citation type="submission" date="2014-04" db="EMBL/GenBank/DDBJ databases">
        <authorList>
            <consortium name="DOE Joint Genome Institute"/>
            <person name="Kuo A."/>
            <person name="Tarkka M."/>
            <person name="Buscot F."/>
            <person name="Kohler A."/>
            <person name="Nagy L.G."/>
            <person name="Floudas D."/>
            <person name="Copeland A."/>
            <person name="Barry K.W."/>
            <person name="Cichocki N."/>
            <person name="Veneault-Fourrey C."/>
            <person name="LaButti K."/>
            <person name="Lindquist E.A."/>
            <person name="Lipzen A."/>
            <person name="Lundell T."/>
            <person name="Morin E."/>
            <person name="Murat C."/>
            <person name="Sun H."/>
            <person name="Tunlid A."/>
            <person name="Henrissat B."/>
            <person name="Grigoriev I.V."/>
            <person name="Hibbett D.S."/>
            <person name="Martin F."/>
            <person name="Nordberg H.P."/>
            <person name="Cantor M.N."/>
            <person name="Hua S.X."/>
        </authorList>
    </citation>
    <scope>NUCLEOTIDE SEQUENCE [LARGE SCALE GENOMIC DNA]</scope>
    <source>
        <strain evidence="1 2">F 1598</strain>
    </source>
</reference>
<sequence>MLVDELGELLDRFQGSLMQVQCFAHILNNLLLSHKTKATANADEDAEDTATLNKLNYEQLGEYIENENKDYSEEDKDGEINMAVAESDAAIVNKVAADVTNDSAQPTLTHDEVNLSRFAMTKLSKNEWDLLEKFFPLLEVFLIMMKQISQSKTPLMHEVIPIFDVINHALDKHIDDTTLPATVRMAAAHCNVYDIL</sequence>
<dbReference type="OrthoDB" id="2684367at2759"/>
<dbReference type="SUPFAM" id="SSF53098">
    <property type="entry name" value="Ribonuclease H-like"/>
    <property type="match status" value="1"/>
</dbReference>
<organism evidence="1 2">
    <name type="scientific">Piloderma croceum (strain F 1598)</name>
    <dbReference type="NCBI Taxonomy" id="765440"/>
    <lineage>
        <taxon>Eukaryota</taxon>
        <taxon>Fungi</taxon>
        <taxon>Dikarya</taxon>
        <taxon>Basidiomycota</taxon>
        <taxon>Agaricomycotina</taxon>
        <taxon>Agaricomycetes</taxon>
        <taxon>Agaricomycetidae</taxon>
        <taxon>Atheliales</taxon>
        <taxon>Atheliaceae</taxon>
        <taxon>Piloderma</taxon>
    </lineage>
</organism>
<dbReference type="HOGENOM" id="CLU_1390714_0_0_1"/>
<evidence type="ECO:0000313" key="1">
    <source>
        <dbReference type="EMBL" id="KIM78750.1"/>
    </source>
</evidence>
<dbReference type="EMBL" id="KN833014">
    <property type="protein sequence ID" value="KIM78750.1"/>
    <property type="molecule type" value="Genomic_DNA"/>
</dbReference>
<dbReference type="AlphaFoldDB" id="A0A0C3F1V1"/>
<reference evidence="2" key="2">
    <citation type="submission" date="2015-01" db="EMBL/GenBank/DDBJ databases">
        <title>Evolutionary Origins and Diversification of the Mycorrhizal Mutualists.</title>
        <authorList>
            <consortium name="DOE Joint Genome Institute"/>
            <consortium name="Mycorrhizal Genomics Consortium"/>
            <person name="Kohler A."/>
            <person name="Kuo A."/>
            <person name="Nagy L.G."/>
            <person name="Floudas D."/>
            <person name="Copeland A."/>
            <person name="Barry K.W."/>
            <person name="Cichocki N."/>
            <person name="Veneault-Fourrey C."/>
            <person name="LaButti K."/>
            <person name="Lindquist E.A."/>
            <person name="Lipzen A."/>
            <person name="Lundell T."/>
            <person name="Morin E."/>
            <person name="Murat C."/>
            <person name="Riley R."/>
            <person name="Ohm R."/>
            <person name="Sun H."/>
            <person name="Tunlid A."/>
            <person name="Henrissat B."/>
            <person name="Grigoriev I.V."/>
            <person name="Hibbett D.S."/>
            <person name="Martin F."/>
        </authorList>
    </citation>
    <scope>NUCLEOTIDE SEQUENCE [LARGE SCALE GENOMIC DNA]</scope>
    <source>
        <strain evidence="2">F 1598</strain>
    </source>
</reference>
<dbReference type="InParanoid" id="A0A0C3F1V1"/>
<dbReference type="Proteomes" id="UP000054166">
    <property type="component" value="Unassembled WGS sequence"/>
</dbReference>
<gene>
    <name evidence="1" type="ORF">PILCRDRAFT_10967</name>
</gene>
<proteinExistence type="predicted"/>
<accession>A0A0C3F1V1</accession>
<evidence type="ECO:0000313" key="2">
    <source>
        <dbReference type="Proteomes" id="UP000054166"/>
    </source>
</evidence>
<keyword evidence="2" id="KW-1185">Reference proteome</keyword>
<name>A0A0C3F1V1_PILCF</name>
<protein>
    <submittedName>
        <fullName evidence="1">Uncharacterized protein</fullName>
    </submittedName>
</protein>
<dbReference type="InterPro" id="IPR012337">
    <property type="entry name" value="RNaseH-like_sf"/>
</dbReference>